<sequence>MTGRLARARRKQVECKWDNRFALTHPMLSSDHLLYLHYFTDLSTMSEANMQNRPLRPQVNGYGIYKYERTGSRDSLMTNYFTSLDSLVGDFRGLMKNPAYSGNTPRTSTPIRMRSEAMMRQYSEPLVMQIGLDEQRRVNHHRPTRQGRSPRVSRDSNRQWRNNRCMSGSGSSTRNNRAEPMYPPGLSNHIAKTLTIDPTNGNSFSVNSIDTEDNVVPPPMESGLPEQYIAKFPLVRYGPRARSTHCNICLEDYTDGEILRKLPCRHIYHRDCVDTWFRRRSICPTCRLDYVVRAVA</sequence>
<dbReference type="GO" id="GO:0061630">
    <property type="term" value="F:ubiquitin protein ligase activity"/>
    <property type="evidence" value="ECO:0007669"/>
    <property type="project" value="TreeGrafter"/>
</dbReference>
<dbReference type="SMART" id="SM00184">
    <property type="entry name" value="RING"/>
    <property type="match status" value="1"/>
</dbReference>
<organism evidence="7 8">
    <name type="scientific">Theileria equi strain WA</name>
    <dbReference type="NCBI Taxonomy" id="1537102"/>
    <lineage>
        <taxon>Eukaryota</taxon>
        <taxon>Sar</taxon>
        <taxon>Alveolata</taxon>
        <taxon>Apicomplexa</taxon>
        <taxon>Aconoidasida</taxon>
        <taxon>Piroplasmida</taxon>
        <taxon>Theileriidae</taxon>
        <taxon>Theileria</taxon>
    </lineage>
</organism>
<dbReference type="GO" id="GO:0008270">
    <property type="term" value="F:zinc ion binding"/>
    <property type="evidence" value="ECO:0007669"/>
    <property type="project" value="UniProtKB-KW"/>
</dbReference>
<evidence type="ECO:0000256" key="5">
    <source>
        <dbReference type="SAM" id="MobiDB-lite"/>
    </source>
</evidence>
<dbReference type="PANTHER" id="PTHR22765">
    <property type="entry name" value="RING FINGER AND PROTEASE ASSOCIATED DOMAIN-CONTAINING"/>
    <property type="match status" value="1"/>
</dbReference>
<dbReference type="InterPro" id="IPR013083">
    <property type="entry name" value="Znf_RING/FYVE/PHD"/>
</dbReference>
<name>L0AWE7_THEEQ</name>
<feature type="region of interest" description="Disordered" evidence="5">
    <location>
        <begin position="134"/>
        <end position="186"/>
    </location>
</feature>
<dbReference type="Pfam" id="PF13639">
    <property type="entry name" value="zf-RING_2"/>
    <property type="match status" value="1"/>
</dbReference>
<dbReference type="PROSITE" id="PS50089">
    <property type="entry name" value="ZF_RING_2"/>
    <property type="match status" value="1"/>
</dbReference>
<dbReference type="Proteomes" id="UP000031512">
    <property type="component" value="Chromosome 1"/>
</dbReference>
<dbReference type="RefSeq" id="XP_004829239.1">
    <property type="nucleotide sequence ID" value="XM_004829182.1"/>
</dbReference>
<keyword evidence="8" id="KW-1185">Reference proteome</keyword>
<reference evidence="7 8" key="1">
    <citation type="journal article" date="2012" name="BMC Genomics">
        <title>Comparative genomic analysis and phylogenetic position of Theileria equi.</title>
        <authorList>
            <person name="Kappmeyer L.S."/>
            <person name="Thiagarajan M."/>
            <person name="Herndon D.R."/>
            <person name="Ramsay J.D."/>
            <person name="Caler E."/>
            <person name="Djikeng A."/>
            <person name="Gillespie J.J."/>
            <person name="Lau A.O."/>
            <person name="Roalson E.H."/>
            <person name="Silva J.C."/>
            <person name="Silva M.G."/>
            <person name="Suarez C.E."/>
            <person name="Ueti M.W."/>
            <person name="Nene V.M."/>
            <person name="Mealey R.H."/>
            <person name="Knowles D.P."/>
            <person name="Brayton K.A."/>
        </authorList>
    </citation>
    <scope>NUCLEOTIDE SEQUENCE [LARGE SCALE GENOMIC DNA]</scope>
    <source>
        <strain evidence="7 8">WA</strain>
    </source>
</reference>
<dbReference type="eggNOG" id="KOG0800">
    <property type="taxonomic scope" value="Eukaryota"/>
</dbReference>
<keyword evidence="2 4" id="KW-0863">Zinc-finger</keyword>
<dbReference type="GO" id="GO:0006511">
    <property type="term" value="P:ubiquitin-dependent protein catabolic process"/>
    <property type="evidence" value="ECO:0007669"/>
    <property type="project" value="TreeGrafter"/>
</dbReference>
<dbReference type="InterPro" id="IPR011016">
    <property type="entry name" value="Znf_RING-CH"/>
</dbReference>
<evidence type="ECO:0000256" key="1">
    <source>
        <dbReference type="ARBA" id="ARBA00022723"/>
    </source>
</evidence>
<evidence type="ECO:0000256" key="2">
    <source>
        <dbReference type="ARBA" id="ARBA00022771"/>
    </source>
</evidence>
<dbReference type="CDD" id="cd16454">
    <property type="entry name" value="RING-H2_PA-TM-RING"/>
    <property type="match status" value="1"/>
</dbReference>
<feature type="compositionally biased region" description="Polar residues" evidence="5">
    <location>
        <begin position="159"/>
        <end position="175"/>
    </location>
</feature>
<dbReference type="AlphaFoldDB" id="L0AWE7"/>
<dbReference type="SUPFAM" id="SSF57850">
    <property type="entry name" value="RING/U-box"/>
    <property type="match status" value="1"/>
</dbReference>
<protein>
    <recommendedName>
        <fullName evidence="6">RING-type domain-containing protein</fullName>
    </recommendedName>
</protein>
<feature type="domain" description="RING-type" evidence="6">
    <location>
        <begin position="246"/>
        <end position="287"/>
    </location>
</feature>
<accession>L0AWE7</accession>
<evidence type="ECO:0000259" key="6">
    <source>
        <dbReference type="PROSITE" id="PS50089"/>
    </source>
</evidence>
<keyword evidence="3" id="KW-0862">Zinc</keyword>
<evidence type="ECO:0000313" key="8">
    <source>
        <dbReference type="Proteomes" id="UP000031512"/>
    </source>
</evidence>
<dbReference type="OrthoDB" id="1302410at2759"/>
<dbReference type="GeneID" id="15805979"/>
<proteinExistence type="predicted"/>
<evidence type="ECO:0000313" key="7">
    <source>
        <dbReference type="EMBL" id="AFZ79573.1"/>
    </source>
</evidence>
<dbReference type="SMART" id="SM00744">
    <property type="entry name" value="RINGv"/>
    <property type="match status" value="1"/>
</dbReference>
<gene>
    <name evidence="7" type="ORF">BEWA_024220</name>
</gene>
<evidence type="ECO:0000256" key="4">
    <source>
        <dbReference type="PROSITE-ProRule" id="PRU00175"/>
    </source>
</evidence>
<dbReference type="InterPro" id="IPR051826">
    <property type="entry name" value="E3_ubiquitin-ligase_domain"/>
</dbReference>
<keyword evidence="1" id="KW-0479">Metal-binding</keyword>
<dbReference type="KEGG" id="beq:BEWA_024220"/>
<dbReference type="EMBL" id="CP001669">
    <property type="protein sequence ID" value="AFZ79573.1"/>
    <property type="molecule type" value="Genomic_DNA"/>
</dbReference>
<dbReference type="VEuPathDB" id="PiroplasmaDB:BEWA_024220"/>
<evidence type="ECO:0000256" key="3">
    <source>
        <dbReference type="ARBA" id="ARBA00022833"/>
    </source>
</evidence>
<dbReference type="InterPro" id="IPR001841">
    <property type="entry name" value="Znf_RING"/>
</dbReference>
<dbReference type="Gene3D" id="3.30.40.10">
    <property type="entry name" value="Zinc/RING finger domain, C3HC4 (zinc finger)"/>
    <property type="match status" value="1"/>
</dbReference>
<dbReference type="STRING" id="1537102.L0AWE7"/>
<dbReference type="PANTHER" id="PTHR22765:SF434">
    <property type="entry name" value="GB|AAD18119.1-RELATED"/>
    <property type="match status" value="1"/>
</dbReference>